<feature type="transmembrane region" description="Helical" evidence="1">
    <location>
        <begin position="12"/>
        <end position="36"/>
    </location>
</feature>
<dbReference type="Pfam" id="PF02214">
    <property type="entry name" value="BTB_2"/>
    <property type="match status" value="1"/>
</dbReference>
<evidence type="ECO:0000313" key="3">
    <source>
        <dbReference type="EMBL" id="CAI4014843.1"/>
    </source>
</evidence>
<evidence type="ECO:0000313" key="5">
    <source>
        <dbReference type="EMBL" id="CAL4802155.1"/>
    </source>
</evidence>
<reference evidence="4" key="2">
    <citation type="submission" date="2024-04" db="EMBL/GenBank/DDBJ databases">
        <authorList>
            <person name="Chen Y."/>
            <person name="Shah S."/>
            <person name="Dougan E. K."/>
            <person name="Thang M."/>
            <person name="Chan C."/>
        </authorList>
    </citation>
    <scope>NUCLEOTIDE SEQUENCE [LARGE SCALE GENOMIC DNA]</scope>
</reference>
<dbReference type="AlphaFoldDB" id="A0A9P1DRI2"/>
<dbReference type="PANTHER" id="PTHR14499">
    <property type="entry name" value="POTASSIUM CHANNEL TETRAMERIZATION DOMAIN-CONTAINING"/>
    <property type="match status" value="1"/>
</dbReference>
<dbReference type="SUPFAM" id="SSF54695">
    <property type="entry name" value="POZ domain"/>
    <property type="match status" value="1"/>
</dbReference>
<sequence>MTDGLDDVIELNVGVVMSTALVVALLLNLFHVGLGFRTEVVANMSTAKPDCAAWYDVLPGKFKAKFGWTSSDRKDYLSKTPDPCAEAGLECCGGQCALPGCETDVECLQCKALMAGSSIPSEVQKEICEDPKFCSNMFSNNCAYLAGECTRKKQSCDACTKSYKDSAPHVAKASCENTDLCYLPQIGTYKEGGCKWNGDQKRCERGQHMSTTRAVLCCAPHSMLAGMFSGNFDASHKRDKENRIFLDVDPPMFEKVLRHLRLRRIASPDQPAPLPQVPEELRAEWDMMIKYFGLDVYMYGDMGRSCNILQRIAEMNEVDQAKLQENDLVRITLSSTGGVPSSSHQEVQVAPPMLRAVWEPPRLDAQKLKACAPKPLEAGQLKALIAEAKHPKSKPRKKYTWRNSPERPGLWRCCECEQWLPATAFHVQKRRGMQFPQTYCKECGNEKRRLHHRTLRGCLLHFLQSARLRAKEKPWNVTLTFEDLLEMVEQQNCRCAYSGVPMEMLVPNSHWRMSLERLNNSEGYSRENCVLIACEFNTGDCSRHRGVDAKTVEGSGQWSLQKVRAVFQLRHQPLDSESLAKDITEARLGRRLEKRHLFQHRQRDERAIMASRIYCSACDMFLAPGNFTPSQLSHGKYCTACWRRYSRARRSTLRGHMQKCLGDAKSSAKKRGQEFSLTLSQVLDMLEHQCGRCFYSGVPLEYKRIHAPWRLSIERLNNSIGYTVENCVLIAIEFNTSDQSRNNAVTEVFGTAQWSREKVEHAWGDKGWASQGALLTLACKEVLGASGFSERSLENSYGAYPNSITIKFLKHRVKVEAMELRAKIADVLAHMSNKWTFKHGQESVNMSYSFSRSEPGTGRLDTPGLGQAFVDEVVWLFPRDFCLEHIVLWGHVIEKT</sequence>
<keyword evidence="5" id="KW-0407">Ion channel</keyword>
<dbReference type="Proteomes" id="UP001152797">
    <property type="component" value="Unassembled WGS sequence"/>
</dbReference>
<keyword evidence="1" id="KW-0812">Transmembrane</keyword>
<protein>
    <submittedName>
        <fullName evidence="5">Potassium channel tetramerisation-type BTB domain-containing protein</fullName>
    </submittedName>
</protein>
<keyword evidence="5" id="KW-0406">Ion transport</keyword>
<proteinExistence type="predicted"/>
<dbReference type="GO" id="GO:0034220">
    <property type="term" value="P:monoatomic ion transmembrane transport"/>
    <property type="evidence" value="ECO:0007669"/>
    <property type="project" value="UniProtKB-KW"/>
</dbReference>
<dbReference type="PANTHER" id="PTHR14499:SF136">
    <property type="entry name" value="GH08630P"/>
    <property type="match status" value="1"/>
</dbReference>
<dbReference type="InterPro" id="IPR011333">
    <property type="entry name" value="SKP1/BTB/POZ_sf"/>
</dbReference>
<evidence type="ECO:0000313" key="4">
    <source>
        <dbReference type="EMBL" id="CAL1168218.1"/>
    </source>
</evidence>
<dbReference type="EMBL" id="CAMXCT010006503">
    <property type="protein sequence ID" value="CAI4014843.1"/>
    <property type="molecule type" value="Genomic_DNA"/>
</dbReference>
<accession>A0A9P1DRI2</accession>
<reference evidence="3" key="1">
    <citation type="submission" date="2022-10" db="EMBL/GenBank/DDBJ databases">
        <authorList>
            <person name="Chen Y."/>
            <person name="Dougan E. K."/>
            <person name="Chan C."/>
            <person name="Rhodes N."/>
            <person name="Thang M."/>
        </authorList>
    </citation>
    <scope>NUCLEOTIDE SEQUENCE</scope>
</reference>
<evidence type="ECO:0000313" key="6">
    <source>
        <dbReference type="Proteomes" id="UP001152797"/>
    </source>
</evidence>
<dbReference type="Gene3D" id="3.30.40.220">
    <property type="match status" value="2"/>
</dbReference>
<keyword evidence="5" id="KW-0813">Transport</keyword>
<dbReference type="CDD" id="cd18316">
    <property type="entry name" value="BTB_POZ_KCTD-like"/>
    <property type="match status" value="1"/>
</dbReference>
<dbReference type="Gene3D" id="3.30.710.10">
    <property type="entry name" value="Potassium Channel Kv1.1, Chain A"/>
    <property type="match status" value="1"/>
</dbReference>
<feature type="domain" description="Potassium channel tetramerisation-type BTB" evidence="2">
    <location>
        <begin position="206"/>
        <end position="266"/>
    </location>
</feature>
<comment type="caution">
    <text evidence="3">The sequence shown here is derived from an EMBL/GenBank/DDBJ whole genome shotgun (WGS) entry which is preliminary data.</text>
</comment>
<dbReference type="GO" id="GO:0051260">
    <property type="term" value="P:protein homooligomerization"/>
    <property type="evidence" value="ECO:0007669"/>
    <property type="project" value="InterPro"/>
</dbReference>
<gene>
    <name evidence="3" type="ORF">C1SCF055_LOCUS39712</name>
</gene>
<dbReference type="InterPro" id="IPR003131">
    <property type="entry name" value="T1-type_BTB"/>
</dbReference>
<organism evidence="3">
    <name type="scientific">Cladocopium goreaui</name>
    <dbReference type="NCBI Taxonomy" id="2562237"/>
    <lineage>
        <taxon>Eukaryota</taxon>
        <taxon>Sar</taxon>
        <taxon>Alveolata</taxon>
        <taxon>Dinophyceae</taxon>
        <taxon>Suessiales</taxon>
        <taxon>Symbiodiniaceae</taxon>
        <taxon>Cladocopium</taxon>
    </lineage>
</organism>
<dbReference type="EMBL" id="CAMXCT030006503">
    <property type="protein sequence ID" value="CAL4802155.1"/>
    <property type="molecule type" value="Genomic_DNA"/>
</dbReference>
<name>A0A9P1DRI2_9DINO</name>
<keyword evidence="1" id="KW-1133">Transmembrane helix</keyword>
<evidence type="ECO:0000259" key="2">
    <source>
        <dbReference type="Pfam" id="PF02214"/>
    </source>
</evidence>
<evidence type="ECO:0000256" key="1">
    <source>
        <dbReference type="SAM" id="Phobius"/>
    </source>
</evidence>
<keyword evidence="1" id="KW-0472">Membrane</keyword>
<dbReference type="EMBL" id="CAMXCT020006503">
    <property type="protein sequence ID" value="CAL1168218.1"/>
    <property type="molecule type" value="Genomic_DNA"/>
</dbReference>
<keyword evidence="6" id="KW-1185">Reference proteome</keyword>